<evidence type="ECO:0000256" key="3">
    <source>
        <dbReference type="ARBA" id="ARBA00011890"/>
    </source>
</evidence>
<dbReference type="CDD" id="cd02440">
    <property type="entry name" value="AdoMet_MTases"/>
    <property type="match status" value="1"/>
</dbReference>
<keyword evidence="5" id="KW-0963">Cytoplasm</keyword>
<dbReference type="RefSeq" id="WP_310777526.1">
    <property type="nucleotide sequence ID" value="NZ_JBHRWR010000039.1"/>
</dbReference>
<evidence type="ECO:0000256" key="10">
    <source>
        <dbReference type="ARBA" id="ARBA00031323"/>
    </source>
</evidence>
<evidence type="ECO:0000256" key="5">
    <source>
        <dbReference type="ARBA" id="ARBA00022490"/>
    </source>
</evidence>
<organism evidence="12 13">
    <name type="scientific">Streptomyces yaanensis</name>
    <dbReference type="NCBI Taxonomy" id="1142239"/>
    <lineage>
        <taxon>Bacteria</taxon>
        <taxon>Bacillati</taxon>
        <taxon>Actinomycetota</taxon>
        <taxon>Actinomycetes</taxon>
        <taxon>Kitasatosporales</taxon>
        <taxon>Streptomycetaceae</taxon>
        <taxon>Streptomyces</taxon>
    </lineage>
</organism>
<protein>
    <recommendedName>
        <fullName evidence="4">Protein-L-isoaspartate O-methyltransferase</fullName>
        <ecNumber evidence="3">2.1.1.77</ecNumber>
    </recommendedName>
    <alternativeName>
        <fullName evidence="11">L-isoaspartyl protein carboxyl methyltransferase</fullName>
    </alternativeName>
    <alternativeName>
        <fullName evidence="9">Protein L-isoaspartyl methyltransferase</fullName>
    </alternativeName>
    <alternativeName>
        <fullName evidence="10">Protein-beta-aspartate methyltransferase</fullName>
    </alternativeName>
</protein>
<dbReference type="NCBIfam" id="TIGR04188">
    <property type="entry name" value="methyltr_grsp"/>
    <property type="match status" value="1"/>
</dbReference>
<evidence type="ECO:0000256" key="9">
    <source>
        <dbReference type="ARBA" id="ARBA00030757"/>
    </source>
</evidence>
<keyword evidence="6 12" id="KW-0489">Methyltransferase</keyword>
<sequence length="390" mass="42290">MLLPDSAPQRRALADRLEEAGALRSPQWRAAVEAIPRELFLNPGVFLPTEAGRWRPMTTLGTDAKEWMEIAYSDQSLATQLDGHLTADQAAGLVAGVPTSSSTMPMTVVGMIEDLEVDDGRTVLEIGTGTGYSTALMCHRLGEDNVTTIEVDPQVAARADAALEEAGFSTWTVTGDGLLGHPARAPYDRVIATCAVRRIPYTWVRQTKPGGIILATVGSWPYGTGLAKVTVNEDGSAEGRIIGRSSFMQARSQAAAPLAGDLTARTAYPDTVRPAKAPPSLLEEWMPAFIAQLAAPGTQFVRAVDGDGAQLLYLFDAERESFAAFTEDTSGWVVRQGGPVTLWDEIEQVLTAWQDAGRPDISNVQLHIIDRAHTYWIEKQPALRWEHRLA</sequence>
<accession>A0ABV7SMW0</accession>
<proteinExistence type="inferred from homology"/>
<name>A0ABV7SMW0_9ACTN</name>
<dbReference type="EMBL" id="JBHRWR010000039">
    <property type="protein sequence ID" value="MFC3577798.1"/>
    <property type="molecule type" value="Genomic_DNA"/>
</dbReference>
<dbReference type="EC" id="2.1.1.77" evidence="3"/>
<dbReference type="PANTHER" id="PTHR11579:SF0">
    <property type="entry name" value="PROTEIN-L-ISOASPARTATE(D-ASPARTATE) O-METHYLTRANSFERASE"/>
    <property type="match status" value="1"/>
</dbReference>
<comment type="similarity">
    <text evidence="2">Belongs to the methyltransferase superfamily. L-isoaspartyl/D-aspartyl protein methyltransferase family.</text>
</comment>
<dbReference type="GO" id="GO:0032259">
    <property type="term" value="P:methylation"/>
    <property type="evidence" value="ECO:0007669"/>
    <property type="project" value="UniProtKB-KW"/>
</dbReference>
<dbReference type="InterPro" id="IPR029063">
    <property type="entry name" value="SAM-dependent_MTases_sf"/>
</dbReference>
<evidence type="ECO:0000256" key="8">
    <source>
        <dbReference type="ARBA" id="ARBA00022691"/>
    </source>
</evidence>
<evidence type="ECO:0000256" key="2">
    <source>
        <dbReference type="ARBA" id="ARBA00005369"/>
    </source>
</evidence>
<evidence type="ECO:0000256" key="1">
    <source>
        <dbReference type="ARBA" id="ARBA00004496"/>
    </source>
</evidence>
<comment type="subcellular location">
    <subcellularLocation>
        <location evidence="1">Cytoplasm</location>
    </subcellularLocation>
</comment>
<keyword evidence="7" id="KW-0808">Transferase</keyword>
<reference evidence="13" key="1">
    <citation type="journal article" date="2019" name="Int. J. Syst. Evol. Microbiol.">
        <title>The Global Catalogue of Microorganisms (GCM) 10K type strain sequencing project: providing services to taxonomists for standard genome sequencing and annotation.</title>
        <authorList>
            <consortium name="The Broad Institute Genomics Platform"/>
            <consortium name="The Broad Institute Genome Sequencing Center for Infectious Disease"/>
            <person name="Wu L."/>
            <person name="Ma J."/>
        </authorList>
    </citation>
    <scope>NUCLEOTIDE SEQUENCE [LARGE SCALE GENOMIC DNA]</scope>
    <source>
        <strain evidence="13">CGMCC 4.7035</strain>
    </source>
</reference>
<gene>
    <name evidence="12" type="primary">tgmC</name>
    <name evidence="12" type="ORF">ACFOZ0_31965</name>
</gene>
<evidence type="ECO:0000256" key="7">
    <source>
        <dbReference type="ARBA" id="ARBA00022679"/>
    </source>
</evidence>
<dbReference type="PANTHER" id="PTHR11579">
    <property type="entry name" value="PROTEIN-L-ISOASPARTATE O-METHYLTRANSFERASE"/>
    <property type="match status" value="1"/>
</dbReference>
<evidence type="ECO:0000256" key="11">
    <source>
        <dbReference type="ARBA" id="ARBA00031350"/>
    </source>
</evidence>
<evidence type="ECO:0000313" key="12">
    <source>
        <dbReference type="EMBL" id="MFC3577798.1"/>
    </source>
</evidence>
<dbReference type="Proteomes" id="UP001595701">
    <property type="component" value="Unassembled WGS sequence"/>
</dbReference>
<keyword evidence="13" id="KW-1185">Reference proteome</keyword>
<dbReference type="InterPro" id="IPR000682">
    <property type="entry name" value="PCMT"/>
</dbReference>
<evidence type="ECO:0000256" key="6">
    <source>
        <dbReference type="ARBA" id="ARBA00022603"/>
    </source>
</evidence>
<dbReference type="Gene3D" id="3.40.50.150">
    <property type="entry name" value="Vaccinia Virus protein VP39"/>
    <property type="match status" value="1"/>
</dbReference>
<dbReference type="GO" id="GO:0008168">
    <property type="term" value="F:methyltransferase activity"/>
    <property type="evidence" value="ECO:0007669"/>
    <property type="project" value="UniProtKB-KW"/>
</dbReference>
<dbReference type="SUPFAM" id="SSF53335">
    <property type="entry name" value="S-adenosyl-L-methionine-dependent methyltransferases"/>
    <property type="match status" value="1"/>
</dbReference>
<comment type="caution">
    <text evidence="12">The sequence shown here is derived from an EMBL/GenBank/DDBJ whole genome shotgun (WGS) entry which is preliminary data.</text>
</comment>
<evidence type="ECO:0000256" key="4">
    <source>
        <dbReference type="ARBA" id="ARBA00013346"/>
    </source>
</evidence>
<keyword evidence="8" id="KW-0949">S-adenosyl-L-methionine</keyword>
<dbReference type="InterPro" id="IPR026448">
    <property type="entry name" value="Methyltr_grasp"/>
</dbReference>
<evidence type="ECO:0000313" key="13">
    <source>
        <dbReference type="Proteomes" id="UP001595701"/>
    </source>
</evidence>
<dbReference type="Pfam" id="PF01135">
    <property type="entry name" value="PCMT"/>
    <property type="match status" value="1"/>
</dbReference>